<evidence type="ECO:0000313" key="5">
    <source>
        <dbReference type="Proteomes" id="UP000254266"/>
    </source>
</evidence>
<accession>A0A370DCA0</accession>
<evidence type="ECO:0000259" key="3">
    <source>
        <dbReference type="Pfam" id="PF13511"/>
    </source>
</evidence>
<dbReference type="EMBL" id="QFXC01000011">
    <property type="protein sequence ID" value="RDH82515.1"/>
    <property type="molecule type" value="Genomic_DNA"/>
</dbReference>
<keyword evidence="5" id="KW-1185">Reference proteome</keyword>
<feature type="region of interest" description="Disordered" evidence="1">
    <location>
        <begin position="136"/>
        <end position="159"/>
    </location>
</feature>
<keyword evidence="2" id="KW-0472">Membrane</keyword>
<sequence length="159" mass="17491">MKFLFKLLLKAGVTLGVMFFGYQYILGGGGVLKIPDISSITDSASKGVSDMGNAVVEKDVTVYQWKDEKGITHFGANPPIGQGTYEKKEIHANTNLLNAYKSPEEKEKTEQKSQVTRIGNIYSPDGAKKLMDDVKNTTSKANEQTEAQQKMLNDILGKK</sequence>
<evidence type="ECO:0000256" key="2">
    <source>
        <dbReference type="SAM" id="Phobius"/>
    </source>
</evidence>
<dbReference type="Pfam" id="PF13511">
    <property type="entry name" value="DUF4124"/>
    <property type="match status" value="1"/>
</dbReference>
<name>A0A370DCA0_9GAMM</name>
<dbReference type="AlphaFoldDB" id="A0A370DCA0"/>
<feature type="transmembrane region" description="Helical" evidence="2">
    <location>
        <begin position="7"/>
        <end position="25"/>
    </location>
</feature>
<keyword evidence="2" id="KW-0812">Transmembrane</keyword>
<protein>
    <recommendedName>
        <fullName evidence="3">DUF4124 domain-containing protein</fullName>
    </recommendedName>
</protein>
<keyword evidence="2" id="KW-1133">Transmembrane helix</keyword>
<feature type="compositionally biased region" description="Polar residues" evidence="1">
    <location>
        <begin position="136"/>
        <end position="151"/>
    </location>
</feature>
<comment type="caution">
    <text evidence="4">The sequence shown here is derived from an EMBL/GenBank/DDBJ whole genome shotgun (WGS) entry which is preliminary data.</text>
</comment>
<reference evidence="4 5" key="1">
    <citation type="journal article" date="2018" name="ISME J.">
        <title>Endosymbiont genomes yield clues of tubeworm success.</title>
        <authorList>
            <person name="Li Y."/>
            <person name="Liles M.R."/>
            <person name="Halanych K.M."/>
        </authorList>
    </citation>
    <scope>NUCLEOTIDE SEQUENCE [LARGE SCALE GENOMIC DNA]</scope>
    <source>
        <strain evidence="4">A1464</strain>
    </source>
</reference>
<evidence type="ECO:0000313" key="4">
    <source>
        <dbReference type="EMBL" id="RDH82515.1"/>
    </source>
</evidence>
<feature type="domain" description="DUF4124" evidence="3">
    <location>
        <begin position="61"/>
        <end position="83"/>
    </location>
</feature>
<organism evidence="4 5">
    <name type="scientific">endosymbiont of Galathealinum brachiosum</name>
    <dbReference type="NCBI Taxonomy" id="2200906"/>
    <lineage>
        <taxon>Bacteria</taxon>
        <taxon>Pseudomonadati</taxon>
        <taxon>Pseudomonadota</taxon>
        <taxon>Gammaproteobacteria</taxon>
        <taxon>sulfur-oxidizing symbionts</taxon>
    </lineage>
</organism>
<proteinExistence type="predicted"/>
<dbReference type="Proteomes" id="UP000254266">
    <property type="component" value="Unassembled WGS sequence"/>
</dbReference>
<dbReference type="InterPro" id="IPR025392">
    <property type="entry name" value="DUF4124"/>
</dbReference>
<gene>
    <name evidence="4" type="ORF">DIZ80_09520</name>
</gene>
<evidence type="ECO:0000256" key="1">
    <source>
        <dbReference type="SAM" id="MobiDB-lite"/>
    </source>
</evidence>